<dbReference type="EMBL" id="SGPK01000339">
    <property type="protein sequence ID" value="THH04480.1"/>
    <property type="molecule type" value="Genomic_DNA"/>
</dbReference>
<dbReference type="OrthoDB" id="3197614at2759"/>
<organism evidence="3 4">
    <name type="scientific">Phellinidium pouzarii</name>
    <dbReference type="NCBI Taxonomy" id="167371"/>
    <lineage>
        <taxon>Eukaryota</taxon>
        <taxon>Fungi</taxon>
        <taxon>Dikarya</taxon>
        <taxon>Basidiomycota</taxon>
        <taxon>Agaricomycotina</taxon>
        <taxon>Agaricomycetes</taxon>
        <taxon>Hymenochaetales</taxon>
        <taxon>Hymenochaetaceae</taxon>
        <taxon>Phellinidium</taxon>
    </lineage>
</organism>
<keyword evidence="1" id="KW-0175">Coiled coil</keyword>
<feature type="coiled-coil region" evidence="1">
    <location>
        <begin position="335"/>
        <end position="362"/>
    </location>
</feature>
<feature type="coiled-coil region" evidence="1">
    <location>
        <begin position="248"/>
        <end position="275"/>
    </location>
</feature>
<evidence type="ECO:0000256" key="2">
    <source>
        <dbReference type="SAM" id="MobiDB-lite"/>
    </source>
</evidence>
<evidence type="ECO:0008006" key="5">
    <source>
        <dbReference type="Google" id="ProtNLM"/>
    </source>
</evidence>
<gene>
    <name evidence="3" type="ORF">EW145_g5492</name>
</gene>
<feature type="region of interest" description="Disordered" evidence="2">
    <location>
        <begin position="373"/>
        <end position="417"/>
    </location>
</feature>
<reference evidence="3 4" key="1">
    <citation type="submission" date="2019-02" db="EMBL/GenBank/DDBJ databases">
        <title>Genome sequencing of the rare red list fungi Phellinidium pouzarii.</title>
        <authorList>
            <person name="Buettner E."/>
            <person name="Kellner H."/>
        </authorList>
    </citation>
    <scope>NUCLEOTIDE SEQUENCE [LARGE SCALE GENOMIC DNA]</scope>
    <source>
        <strain evidence="3 4">DSM 108285</strain>
    </source>
</reference>
<proteinExistence type="predicted"/>
<name>A0A4S4L4K4_9AGAM</name>
<feature type="compositionally biased region" description="Low complexity" evidence="2">
    <location>
        <begin position="84"/>
        <end position="99"/>
    </location>
</feature>
<dbReference type="PANTHER" id="PTHR40130">
    <property type="entry name" value="EXPRESSED PROTEIN"/>
    <property type="match status" value="1"/>
</dbReference>
<accession>A0A4S4L4K4</accession>
<sequence length="417" mass="46216">MSAVSTLDQGHEHANNATDYYARGLLVPAAEEHYKAAEAFQTCVDHSTDEHTKNTLRKLCTHHRAVGKDILRRIGKLKEEGKDPSLPQLSSTSPSVSKPNEAGPTPHVPLRGRNLESSTNTFDESFMVLHQQTESSGDDSPFDLFWKVTGEIMVNLSQPMSFQTAAMAALDAVENRSASSRAESVHILKGSTASISKSSMEKSLPLENEYRKANRAVETNDFSFDEEEYDSLDDFCLVPSTSDDSPATARLKKENTQLKSKLDSMEKQMASVHRQITLRNEQDQHLRDNIMLARKEAQRAMAASTSLANPSVHSMMNLAGMSLNGPQSAGGRDREAQLLRRTRELEEEVRTVRSENDKQKAMIAKFRERWERLKESAKRKKSAKAAGHSDSSVRERIDEDPEAEAAAAAEDSGKDGA</sequence>
<evidence type="ECO:0000256" key="1">
    <source>
        <dbReference type="SAM" id="Coils"/>
    </source>
</evidence>
<dbReference type="PANTHER" id="PTHR40130:SF1">
    <property type="entry name" value="SPINDLE POLE BODY-ASSOCIATED PROTEIN CUT12 DOMAIN-CONTAINING PROTEIN"/>
    <property type="match status" value="1"/>
</dbReference>
<comment type="caution">
    <text evidence="3">The sequence shown here is derived from an EMBL/GenBank/DDBJ whole genome shotgun (WGS) entry which is preliminary data.</text>
</comment>
<feature type="region of interest" description="Disordered" evidence="2">
    <location>
        <begin position="78"/>
        <end position="117"/>
    </location>
</feature>
<evidence type="ECO:0000313" key="4">
    <source>
        <dbReference type="Proteomes" id="UP000308199"/>
    </source>
</evidence>
<dbReference type="AlphaFoldDB" id="A0A4S4L4K4"/>
<protein>
    <recommendedName>
        <fullName evidence="5">MIT domain-containing protein</fullName>
    </recommendedName>
</protein>
<dbReference type="Proteomes" id="UP000308199">
    <property type="component" value="Unassembled WGS sequence"/>
</dbReference>
<dbReference type="Gene3D" id="1.20.58.80">
    <property type="entry name" value="Phosphotransferase system, lactose/cellobiose-type IIA subunit"/>
    <property type="match status" value="1"/>
</dbReference>
<keyword evidence="4" id="KW-1185">Reference proteome</keyword>
<evidence type="ECO:0000313" key="3">
    <source>
        <dbReference type="EMBL" id="THH04480.1"/>
    </source>
</evidence>